<feature type="region of interest" description="Disordered" evidence="1">
    <location>
        <begin position="28"/>
        <end position="49"/>
    </location>
</feature>
<proteinExistence type="predicted"/>
<sequence length="388" mass="42537">MTSNLSYSDLLMGNNNELEGFTNDIVQSSRKATDSEVKKTAGLKRSARPDFQKKRSNVFEFIPGIDDDRWFEGMMGKPSGEATTTTFMTPHGEEERQGLGLDLESLMPTESPDMPDPIPFKEEDNNAQTTNNQIDSIPDLLDIGIPAAASDAADGPVRRGHMHRNSVELTQLSQQFGAVLQPSAASINPMMQHGYPTSPVGTTQHLHRPLYPSSPVNSMHMPSPMHHSMMLHQQQQQPGSPVLGPMMMQPGSPMMPPGSPVHGGMMPMIPISLNYAPMNSMYSYDPTMLHHGMVVPSSPALSTGMSEQFGQFGMSVPNSPCASDASDKKEAREKREYKCRQCGQPKSGHVCTSIKSMMDSAVQHETTASNTSEWRILRVKTKWVSSSS</sequence>
<protein>
    <submittedName>
        <fullName evidence="3">Aste57867_16946 protein</fullName>
    </submittedName>
</protein>
<organism evidence="3 4">
    <name type="scientific">Aphanomyces stellatus</name>
    <dbReference type="NCBI Taxonomy" id="120398"/>
    <lineage>
        <taxon>Eukaryota</taxon>
        <taxon>Sar</taxon>
        <taxon>Stramenopiles</taxon>
        <taxon>Oomycota</taxon>
        <taxon>Saprolegniomycetes</taxon>
        <taxon>Saprolegniales</taxon>
        <taxon>Verrucalvaceae</taxon>
        <taxon>Aphanomyces</taxon>
    </lineage>
</organism>
<evidence type="ECO:0000256" key="1">
    <source>
        <dbReference type="SAM" id="MobiDB-lite"/>
    </source>
</evidence>
<dbReference type="OrthoDB" id="75347at2759"/>
<gene>
    <name evidence="3" type="primary">Aste57867_16946</name>
    <name evidence="2" type="ORF">As57867_016888</name>
    <name evidence="3" type="ORF">ASTE57867_16946</name>
</gene>
<dbReference type="Proteomes" id="UP000332933">
    <property type="component" value="Unassembled WGS sequence"/>
</dbReference>
<accession>A0A485L6M5</accession>
<evidence type="ECO:0000313" key="3">
    <source>
        <dbReference type="EMBL" id="VFT93708.1"/>
    </source>
</evidence>
<evidence type="ECO:0000313" key="2">
    <source>
        <dbReference type="EMBL" id="KAF0691907.1"/>
    </source>
</evidence>
<dbReference type="AlphaFoldDB" id="A0A485L6M5"/>
<dbReference type="EMBL" id="CAADRA010006025">
    <property type="protein sequence ID" value="VFT93708.1"/>
    <property type="molecule type" value="Genomic_DNA"/>
</dbReference>
<evidence type="ECO:0000313" key="4">
    <source>
        <dbReference type="Proteomes" id="UP000332933"/>
    </source>
</evidence>
<reference evidence="2" key="2">
    <citation type="submission" date="2019-06" db="EMBL/GenBank/DDBJ databases">
        <title>Genomics analysis of Aphanomyces spp. identifies a new class of oomycete effector associated with host adaptation.</title>
        <authorList>
            <person name="Gaulin E."/>
        </authorList>
    </citation>
    <scope>NUCLEOTIDE SEQUENCE</scope>
    <source>
        <strain evidence="2">CBS 578.67</strain>
    </source>
</reference>
<reference evidence="3 4" key="1">
    <citation type="submission" date="2019-03" db="EMBL/GenBank/DDBJ databases">
        <authorList>
            <person name="Gaulin E."/>
            <person name="Dumas B."/>
        </authorList>
    </citation>
    <scope>NUCLEOTIDE SEQUENCE [LARGE SCALE GENOMIC DNA]</scope>
    <source>
        <strain evidence="3">CBS 568.67</strain>
    </source>
</reference>
<keyword evidence="4" id="KW-1185">Reference proteome</keyword>
<dbReference type="EMBL" id="VJMH01006004">
    <property type="protein sequence ID" value="KAF0691907.1"/>
    <property type="molecule type" value="Genomic_DNA"/>
</dbReference>
<name>A0A485L6M5_9STRA</name>